<accession>A0A8X6MHG3</accession>
<dbReference type="EMBL" id="BMAV01026703">
    <property type="protein sequence ID" value="GFS52626.1"/>
    <property type="molecule type" value="Genomic_DNA"/>
</dbReference>
<dbReference type="Proteomes" id="UP000886998">
    <property type="component" value="Unassembled WGS sequence"/>
</dbReference>
<evidence type="ECO:0000313" key="1">
    <source>
        <dbReference type="EMBL" id="GFS52626.1"/>
    </source>
</evidence>
<keyword evidence="2" id="KW-1185">Reference proteome</keyword>
<name>A0A8X6MHG3_9ARAC</name>
<protein>
    <submittedName>
        <fullName evidence="1">Uncharacterized protein</fullName>
    </submittedName>
</protein>
<dbReference type="OrthoDB" id="6500668at2759"/>
<comment type="caution">
    <text evidence="1">The sequence shown here is derived from an EMBL/GenBank/DDBJ whole genome shotgun (WGS) entry which is preliminary data.</text>
</comment>
<reference evidence="1" key="1">
    <citation type="submission" date="2020-08" db="EMBL/GenBank/DDBJ databases">
        <title>Multicomponent nature underlies the extraordinary mechanical properties of spider dragline silk.</title>
        <authorList>
            <person name="Kono N."/>
            <person name="Nakamura H."/>
            <person name="Mori M."/>
            <person name="Yoshida Y."/>
            <person name="Ohtoshi R."/>
            <person name="Malay A.D."/>
            <person name="Moran D.A.P."/>
            <person name="Tomita M."/>
            <person name="Numata K."/>
            <person name="Arakawa K."/>
        </authorList>
    </citation>
    <scope>NUCLEOTIDE SEQUENCE</scope>
</reference>
<evidence type="ECO:0000313" key="2">
    <source>
        <dbReference type="Proteomes" id="UP000886998"/>
    </source>
</evidence>
<proteinExistence type="predicted"/>
<gene>
    <name evidence="1" type="ORF">TNIN_229701</name>
</gene>
<organism evidence="1 2">
    <name type="scientific">Trichonephila inaurata madagascariensis</name>
    <dbReference type="NCBI Taxonomy" id="2747483"/>
    <lineage>
        <taxon>Eukaryota</taxon>
        <taxon>Metazoa</taxon>
        <taxon>Ecdysozoa</taxon>
        <taxon>Arthropoda</taxon>
        <taxon>Chelicerata</taxon>
        <taxon>Arachnida</taxon>
        <taxon>Araneae</taxon>
        <taxon>Araneomorphae</taxon>
        <taxon>Entelegynae</taxon>
        <taxon>Araneoidea</taxon>
        <taxon>Nephilidae</taxon>
        <taxon>Trichonephila</taxon>
        <taxon>Trichonephila inaurata</taxon>
    </lineage>
</organism>
<sequence length="88" mass="10066">MLEAVTSLLPTSCPRDNFELTLAQTSMLFHVLFYLFKSQIQTSKATNNSTIKSYGFLTLFLDLRIRRHFSWRSVIADVPLPLLVQLGC</sequence>
<dbReference type="AlphaFoldDB" id="A0A8X6MHG3"/>